<dbReference type="PANTHER" id="PTHR43525">
    <property type="entry name" value="PROTEIN MALY"/>
    <property type="match status" value="1"/>
</dbReference>
<dbReference type="InterPro" id="IPR015421">
    <property type="entry name" value="PyrdxlP-dep_Trfase_major"/>
</dbReference>
<dbReference type="SUPFAM" id="SSF53383">
    <property type="entry name" value="PLP-dependent transferases"/>
    <property type="match status" value="1"/>
</dbReference>
<sequence length="370" mass="41388">MNELRVIHRQAKHTLALAKYPEAQPHWVADMSFATPEPVLSAIKDRVAEGHFSYPNTPDTLYDAIQHWCKTRYQWDIDREWIVIVPNTMSGVRTGVKSVCEKGPLFFQRPNYSKLLNLSSGFDVESRIINPAMAGTPFYANDFLEIKRARPSAVVLCNPTNPTGIVSSREQLEAMANCIQDLDTVIISDEAHADFILGERYHIPAGSVKGLENRSITILSPSKTFNLAGISVAYAVIPSRSLREKFISTKEFYSTGINALGLVALEHAYLHCAKWLDKLVVHLKENQAILRNDLLHTSLRYSPSDATYLAWIDAREAGDNIFEKLLHRGIAVSDGHEFGSPGWIRLNFSCPTDQLKNATNTMLSLFGSSK</sequence>
<dbReference type="EC" id="4.4.1.13" evidence="2"/>
<gene>
    <name evidence="7" type="ORF">Q6A51_16195</name>
</gene>
<reference evidence="7 8" key="1">
    <citation type="submission" date="2023-07" db="EMBL/GenBank/DDBJ databases">
        <title>Identification of four novel Pseudomonas species associated with bacterial leaf spot of cucurbits.</title>
        <authorList>
            <person name="Fullem K.R."/>
        </authorList>
    </citation>
    <scope>NUCLEOTIDE SEQUENCE [LARGE SCALE GENOMIC DNA]</scope>
    <source>
        <strain evidence="7 8">KFB 138</strain>
    </source>
</reference>
<dbReference type="RefSeq" id="WP_201020521.1">
    <property type="nucleotide sequence ID" value="NZ_JAUQOO010000012.1"/>
</dbReference>
<dbReference type="PANTHER" id="PTHR43525:SF1">
    <property type="entry name" value="PROTEIN MALY"/>
    <property type="match status" value="1"/>
</dbReference>
<accession>A0ABT9CS47</accession>
<dbReference type="InterPro" id="IPR015424">
    <property type="entry name" value="PyrdxlP-dep_Trfase"/>
</dbReference>
<dbReference type="EMBL" id="JAUQOO010000012">
    <property type="protein sequence ID" value="MDO7928331.1"/>
    <property type="molecule type" value="Genomic_DNA"/>
</dbReference>
<keyword evidence="4" id="KW-0456">Lyase</keyword>
<comment type="caution">
    <text evidence="7">The sequence shown here is derived from an EMBL/GenBank/DDBJ whole genome shotgun (WGS) entry which is preliminary data.</text>
</comment>
<comment type="cofactor">
    <cofactor evidence="1">
        <name>pyridoxal 5'-phosphate</name>
        <dbReference type="ChEBI" id="CHEBI:597326"/>
    </cofactor>
</comment>
<dbReference type="InterPro" id="IPR004839">
    <property type="entry name" value="Aminotransferase_I/II_large"/>
</dbReference>
<dbReference type="InterPro" id="IPR051798">
    <property type="entry name" value="Class-II_PLP-Dep_Aminotrans"/>
</dbReference>
<name>A0ABT9CS47_9PSED</name>
<comment type="similarity">
    <text evidence="5">Belongs to the class-II pyridoxal-phosphate-dependent aminotransferase family. MalY/PatB cystathionine beta-lyase subfamily.</text>
</comment>
<dbReference type="InterPro" id="IPR015422">
    <property type="entry name" value="PyrdxlP-dep_Trfase_small"/>
</dbReference>
<dbReference type="Pfam" id="PF00155">
    <property type="entry name" value="Aminotran_1_2"/>
    <property type="match status" value="1"/>
</dbReference>
<evidence type="ECO:0000313" key="7">
    <source>
        <dbReference type="EMBL" id="MDO7928331.1"/>
    </source>
</evidence>
<organism evidence="7 8">
    <name type="scientific">Pseudomonas serbiensis</name>
    <dbReference type="NCBI Taxonomy" id="3064350"/>
    <lineage>
        <taxon>Bacteria</taxon>
        <taxon>Pseudomonadati</taxon>
        <taxon>Pseudomonadota</taxon>
        <taxon>Gammaproteobacteria</taxon>
        <taxon>Pseudomonadales</taxon>
        <taxon>Pseudomonadaceae</taxon>
        <taxon>Pseudomonas</taxon>
    </lineage>
</organism>
<dbReference type="CDD" id="cd00609">
    <property type="entry name" value="AAT_like"/>
    <property type="match status" value="1"/>
</dbReference>
<protein>
    <recommendedName>
        <fullName evidence="2">cysteine-S-conjugate beta-lyase</fullName>
        <ecNumber evidence="2">4.4.1.13</ecNumber>
    </recommendedName>
</protein>
<evidence type="ECO:0000259" key="6">
    <source>
        <dbReference type="Pfam" id="PF00155"/>
    </source>
</evidence>
<evidence type="ECO:0000256" key="3">
    <source>
        <dbReference type="ARBA" id="ARBA00022898"/>
    </source>
</evidence>
<dbReference type="Proteomes" id="UP001223016">
    <property type="component" value="Unassembled WGS sequence"/>
</dbReference>
<dbReference type="Gene3D" id="3.40.640.10">
    <property type="entry name" value="Type I PLP-dependent aspartate aminotransferase-like (Major domain)"/>
    <property type="match status" value="1"/>
</dbReference>
<keyword evidence="3" id="KW-0663">Pyridoxal phosphate</keyword>
<proteinExistence type="inferred from homology"/>
<evidence type="ECO:0000313" key="8">
    <source>
        <dbReference type="Proteomes" id="UP001223016"/>
    </source>
</evidence>
<feature type="domain" description="Aminotransferase class I/classII large" evidence="6">
    <location>
        <begin position="31"/>
        <end position="359"/>
    </location>
</feature>
<evidence type="ECO:0000256" key="1">
    <source>
        <dbReference type="ARBA" id="ARBA00001933"/>
    </source>
</evidence>
<evidence type="ECO:0000256" key="2">
    <source>
        <dbReference type="ARBA" id="ARBA00012224"/>
    </source>
</evidence>
<keyword evidence="7" id="KW-0808">Transferase</keyword>
<evidence type="ECO:0000256" key="5">
    <source>
        <dbReference type="ARBA" id="ARBA00037974"/>
    </source>
</evidence>
<evidence type="ECO:0000256" key="4">
    <source>
        <dbReference type="ARBA" id="ARBA00023239"/>
    </source>
</evidence>
<keyword evidence="7" id="KW-0032">Aminotransferase</keyword>
<dbReference type="GO" id="GO:0008483">
    <property type="term" value="F:transaminase activity"/>
    <property type="evidence" value="ECO:0007669"/>
    <property type="project" value="UniProtKB-KW"/>
</dbReference>
<dbReference type="Gene3D" id="3.90.1150.10">
    <property type="entry name" value="Aspartate Aminotransferase, domain 1"/>
    <property type="match status" value="1"/>
</dbReference>
<keyword evidence="8" id="KW-1185">Reference proteome</keyword>